<comment type="caution">
    <text evidence="2">The sequence shown here is derived from an EMBL/GenBank/DDBJ whole genome shotgun (WGS) entry which is preliminary data.</text>
</comment>
<accession>A0A8J5FQX5</accession>
<dbReference type="AlphaFoldDB" id="A0A8J5FQX5"/>
<sequence>MRFLQKIKLLVAHCATGGGVGGKCSTLIRRRRRRRKKPHEFSKFRRMLHGGDRTVGADERRNSEELKQRLVDLFFESEEGGDEGGCGGGAERTRAEEGMARGGRRGWRFGSSVGLRCRLLRRAWRPVLVAIPEND</sequence>
<evidence type="ECO:0000313" key="2">
    <source>
        <dbReference type="EMBL" id="KAG6494203.1"/>
    </source>
</evidence>
<dbReference type="Proteomes" id="UP000734854">
    <property type="component" value="Unassembled WGS sequence"/>
</dbReference>
<reference evidence="2 3" key="1">
    <citation type="submission" date="2020-08" db="EMBL/GenBank/DDBJ databases">
        <title>Plant Genome Project.</title>
        <authorList>
            <person name="Zhang R.-G."/>
        </authorList>
    </citation>
    <scope>NUCLEOTIDE SEQUENCE [LARGE SCALE GENOMIC DNA]</scope>
    <source>
        <tissue evidence="2">Rhizome</tissue>
    </source>
</reference>
<evidence type="ECO:0000313" key="3">
    <source>
        <dbReference type="Proteomes" id="UP000734854"/>
    </source>
</evidence>
<name>A0A8J5FQX5_ZINOF</name>
<proteinExistence type="predicted"/>
<feature type="region of interest" description="Disordered" evidence="1">
    <location>
        <begin position="78"/>
        <end position="103"/>
    </location>
</feature>
<protein>
    <submittedName>
        <fullName evidence="2">Uncharacterized protein</fullName>
    </submittedName>
</protein>
<organism evidence="2 3">
    <name type="scientific">Zingiber officinale</name>
    <name type="common">Ginger</name>
    <name type="synonym">Amomum zingiber</name>
    <dbReference type="NCBI Taxonomy" id="94328"/>
    <lineage>
        <taxon>Eukaryota</taxon>
        <taxon>Viridiplantae</taxon>
        <taxon>Streptophyta</taxon>
        <taxon>Embryophyta</taxon>
        <taxon>Tracheophyta</taxon>
        <taxon>Spermatophyta</taxon>
        <taxon>Magnoliopsida</taxon>
        <taxon>Liliopsida</taxon>
        <taxon>Zingiberales</taxon>
        <taxon>Zingiberaceae</taxon>
        <taxon>Zingiber</taxon>
    </lineage>
</organism>
<dbReference type="PANTHER" id="PTHR34542">
    <property type="entry name" value="OS08G0359900 PROTEIN"/>
    <property type="match status" value="1"/>
</dbReference>
<dbReference type="EMBL" id="JACMSC010000013">
    <property type="protein sequence ID" value="KAG6494203.1"/>
    <property type="molecule type" value="Genomic_DNA"/>
</dbReference>
<keyword evidence="3" id="KW-1185">Reference proteome</keyword>
<gene>
    <name evidence="2" type="ORF">ZIOFF_049222</name>
</gene>
<evidence type="ECO:0000256" key="1">
    <source>
        <dbReference type="SAM" id="MobiDB-lite"/>
    </source>
</evidence>
<dbReference type="PANTHER" id="PTHR34542:SF1">
    <property type="entry name" value="OS08G0359900 PROTEIN"/>
    <property type="match status" value="1"/>
</dbReference>